<keyword evidence="15" id="KW-1185">Reference proteome</keyword>
<evidence type="ECO:0000256" key="12">
    <source>
        <dbReference type="ARBA" id="ARBA00023315"/>
    </source>
</evidence>
<dbReference type="Gene3D" id="3.30.60.60">
    <property type="entry name" value="N-acetyl transferase-like"/>
    <property type="match status" value="1"/>
</dbReference>
<organism evidence="14 15">
    <name type="scientific">Coprinellus micaceus</name>
    <name type="common">Glistening ink-cap mushroom</name>
    <name type="synonym">Coprinus micaceus</name>
    <dbReference type="NCBI Taxonomy" id="71717"/>
    <lineage>
        <taxon>Eukaryota</taxon>
        <taxon>Fungi</taxon>
        <taxon>Dikarya</taxon>
        <taxon>Basidiomycota</taxon>
        <taxon>Agaricomycotina</taxon>
        <taxon>Agaricomycetes</taxon>
        <taxon>Agaricomycetidae</taxon>
        <taxon>Agaricales</taxon>
        <taxon>Agaricineae</taxon>
        <taxon>Psathyrellaceae</taxon>
        <taxon>Coprinellus</taxon>
    </lineage>
</organism>
<reference evidence="14 15" key="1">
    <citation type="journal article" date="2019" name="Nat. Ecol. Evol.">
        <title>Megaphylogeny resolves global patterns of mushroom evolution.</title>
        <authorList>
            <person name="Varga T."/>
            <person name="Krizsan K."/>
            <person name="Foldi C."/>
            <person name="Dima B."/>
            <person name="Sanchez-Garcia M."/>
            <person name="Sanchez-Ramirez S."/>
            <person name="Szollosi G.J."/>
            <person name="Szarkandi J.G."/>
            <person name="Papp V."/>
            <person name="Albert L."/>
            <person name="Andreopoulos W."/>
            <person name="Angelini C."/>
            <person name="Antonin V."/>
            <person name="Barry K.W."/>
            <person name="Bougher N.L."/>
            <person name="Buchanan P."/>
            <person name="Buyck B."/>
            <person name="Bense V."/>
            <person name="Catcheside P."/>
            <person name="Chovatia M."/>
            <person name="Cooper J."/>
            <person name="Damon W."/>
            <person name="Desjardin D."/>
            <person name="Finy P."/>
            <person name="Geml J."/>
            <person name="Haridas S."/>
            <person name="Hughes K."/>
            <person name="Justo A."/>
            <person name="Karasinski D."/>
            <person name="Kautmanova I."/>
            <person name="Kiss B."/>
            <person name="Kocsube S."/>
            <person name="Kotiranta H."/>
            <person name="LaButti K.M."/>
            <person name="Lechner B.E."/>
            <person name="Liimatainen K."/>
            <person name="Lipzen A."/>
            <person name="Lukacs Z."/>
            <person name="Mihaltcheva S."/>
            <person name="Morgado L.N."/>
            <person name="Niskanen T."/>
            <person name="Noordeloos M.E."/>
            <person name="Ohm R.A."/>
            <person name="Ortiz-Santana B."/>
            <person name="Ovrebo C."/>
            <person name="Racz N."/>
            <person name="Riley R."/>
            <person name="Savchenko A."/>
            <person name="Shiryaev A."/>
            <person name="Soop K."/>
            <person name="Spirin V."/>
            <person name="Szebenyi C."/>
            <person name="Tomsovsky M."/>
            <person name="Tulloss R.E."/>
            <person name="Uehling J."/>
            <person name="Grigoriev I.V."/>
            <person name="Vagvolgyi C."/>
            <person name="Papp T."/>
            <person name="Martin F.M."/>
            <person name="Miettinen O."/>
            <person name="Hibbett D.S."/>
            <person name="Nagy L.G."/>
        </authorList>
    </citation>
    <scope>NUCLEOTIDE SEQUENCE [LARGE SCALE GENOMIC DNA]</scope>
    <source>
        <strain evidence="14 15">FP101781</strain>
    </source>
</reference>
<feature type="non-terminal residue" evidence="14">
    <location>
        <position position="224"/>
    </location>
</feature>
<comment type="similarity">
    <text evidence="2">Belongs to the MYST (SAS/MOZ) family.</text>
</comment>
<comment type="subcellular location">
    <subcellularLocation>
        <location evidence="1">Nucleus</location>
    </subcellularLocation>
</comment>
<dbReference type="STRING" id="71717.A0A4Y7SLA2"/>
<keyword evidence="12" id="KW-0012">Acyltransferase</keyword>
<dbReference type="OrthoDB" id="787137at2759"/>
<evidence type="ECO:0000313" key="14">
    <source>
        <dbReference type="EMBL" id="TEB22626.1"/>
    </source>
</evidence>
<dbReference type="EMBL" id="QPFP01000088">
    <property type="protein sequence ID" value="TEB22626.1"/>
    <property type="molecule type" value="Genomic_DNA"/>
</dbReference>
<dbReference type="GO" id="GO:0005634">
    <property type="term" value="C:nucleus"/>
    <property type="evidence" value="ECO:0007669"/>
    <property type="project" value="UniProtKB-SubCell"/>
</dbReference>
<proteinExistence type="inferred from homology"/>
<dbReference type="GO" id="GO:0035267">
    <property type="term" value="C:NuA4 histone acetyltransferase complex"/>
    <property type="evidence" value="ECO:0007669"/>
    <property type="project" value="TreeGrafter"/>
</dbReference>
<dbReference type="Proteomes" id="UP000298030">
    <property type="component" value="Unassembled WGS sequence"/>
</dbReference>
<evidence type="ECO:0000256" key="11">
    <source>
        <dbReference type="ARBA" id="ARBA00023242"/>
    </source>
</evidence>
<evidence type="ECO:0000256" key="1">
    <source>
        <dbReference type="ARBA" id="ARBA00004123"/>
    </source>
</evidence>
<dbReference type="SUPFAM" id="SSF55729">
    <property type="entry name" value="Acyl-CoA N-acyltransferases (Nat)"/>
    <property type="match status" value="1"/>
</dbReference>
<evidence type="ECO:0000259" key="13">
    <source>
        <dbReference type="PROSITE" id="PS51726"/>
    </source>
</evidence>
<evidence type="ECO:0000256" key="6">
    <source>
        <dbReference type="ARBA" id="ARBA00022771"/>
    </source>
</evidence>
<dbReference type="InterPro" id="IPR036388">
    <property type="entry name" value="WH-like_DNA-bd_sf"/>
</dbReference>
<dbReference type="PANTHER" id="PTHR10615">
    <property type="entry name" value="HISTONE ACETYLTRANSFERASE"/>
    <property type="match status" value="1"/>
</dbReference>
<evidence type="ECO:0000256" key="5">
    <source>
        <dbReference type="ARBA" id="ARBA00022723"/>
    </source>
</evidence>
<keyword evidence="10" id="KW-0804">Transcription</keyword>
<dbReference type="InterPro" id="IPR016181">
    <property type="entry name" value="Acyl_CoA_acyltransferase"/>
</dbReference>
<feature type="non-terminal residue" evidence="14">
    <location>
        <position position="1"/>
    </location>
</feature>
<evidence type="ECO:0000256" key="3">
    <source>
        <dbReference type="ARBA" id="ARBA00013184"/>
    </source>
</evidence>
<keyword evidence="4 14" id="KW-0808">Transferase</keyword>
<dbReference type="EC" id="2.3.1.48" evidence="3"/>
<feature type="domain" description="MYST-type HAT" evidence="13">
    <location>
        <begin position="7"/>
        <end position="224"/>
    </location>
</feature>
<evidence type="ECO:0000256" key="2">
    <source>
        <dbReference type="ARBA" id="ARBA00010107"/>
    </source>
</evidence>
<dbReference type="InterPro" id="IPR002717">
    <property type="entry name" value="HAT_MYST-type"/>
</dbReference>
<dbReference type="InterPro" id="IPR050603">
    <property type="entry name" value="MYST_HAT"/>
</dbReference>
<evidence type="ECO:0000313" key="15">
    <source>
        <dbReference type="Proteomes" id="UP000298030"/>
    </source>
</evidence>
<dbReference type="Gene3D" id="1.10.10.10">
    <property type="entry name" value="Winged helix-like DNA-binding domain superfamily/Winged helix DNA-binding domain"/>
    <property type="match status" value="1"/>
</dbReference>
<dbReference type="Pfam" id="PF01853">
    <property type="entry name" value="MOZ_SAS"/>
    <property type="match status" value="1"/>
</dbReference>
<evidence type="ECO:0000256" key="10">
    <source>
        <dbReference type="ARBA" id="ARBA00023163"/>
    </source>
</evidence>
<comment type="caution">
    <text evidence="14">The sequence shown here is derived from an EMBL/GenBank/DDBJ whole genome shotgun (WGS) entry which is preliminary data.</text>
</comment>
<keyword evidence="6" id="KW-0863">Zinc-finger</keyword>
<sequence>HDPELTGANRNIGLVYFGDWKIQTWFDSPYPLPDTRVGVEYAASVTNQQQCSNLPSLFVCEKCFEYDTEFVVWAQHQSSCTCDSPPGRKVYHRGDTRIWEIDGDENELYCQNVSLFGKFFLSVEPTSVDVQDYFFYVLVRAKDGKEDIIGFFSKEKAPRGEHNISWLVIFPQWQRSRYGTLMIEFSYELSRRVGKVGGPGRPLTSLGLRGYLSYWVATLVRFFR</sequence>
<dbReference type="Gene3D" id="3.40.630.30">
    <property type="match status" value="1"/>
</dbReference>
<keyword evidence="11" id="KW-0539">Nucleus</keyword>
<evidence type="ECO:0000256" key="9">
    <source>
        <dbReference type="ARBA" id="ARBA00023015"/>
    </source>
</evidence>
<dbReference type="CDD" id="cd04301">
    <property type="entry name" value="NAT_SF"/>
    <property type="match status" value="1"/>
</dbReference>
<gene>
    <name evidence="14" type="ORF">FA13DRAFT_1611342</name>
</gene>
<dbReference type="GO" id="GO:0006355">
    <property type="term" value="P:regulation of DNA-templated transcription"/>
    <property type="evidence" value="ECO:0007669"/>
    <property type="project" value="InterPro"/>
</dbReference>
<dbReference type="PROSITE" id="PS51726">
    <property type="entry name" value="MYST_HAT"/>
    <property type="match status" value="1"/>
</dbReference>
<dbReference type="InterPro" id="IPR040706">
    <property type="entry name" value="Zf-MYST"/>
</dbReference>
<dbReference type="Pfam" id="PF17772">
    <property type="entry name" value="zf-MYST"/>
    <property type="match status" value="1"/>
</dbReference>
<keyword evidence="7" id="KW-0862">Zinc</keyword>
<keyword evidence="8" id="KW-0007">Acetylation</keyword>
<dbReference type="GO" id="GO:0008270">
    <property type="term" value="F:zinc ion binding"/>
    <property type="evidence" value="ECO:0007669"/>
    <property type="project" value="UniProtKB-KW"/>
</dbReference>
<dbReference type="AlphaFoldDB" id="A0A4Y7SLA2"/>
<evidence type="ECO:0000256" key="8">
    <source>
        <dbReference type="ARBA" id="ARBA00022990"/>
    </source>
</evidence>
<evidence type="ECO:0000256" key="4">
    <source>
        <dbReference type="ARBA" id="ARBA00022679"/>
    </source>
</evidence>
<protein>
    <recommendedName>
        <fullName evidence="3">histone acetyltransferase</fullName>
        <ecNumber evidence="3">2.3.1.48</ecNumber>
    </recommendedName>
</protein>
<dbReference type="GO" id="GO:0046972">
    <property type="term" value="F:histone H4K16 acetyltransferase activity"/>
    <property type="evidence" value="ECO:0007669"/>
    <property type="project" value="TreeGrafter"/>
</dbReference>
<keyword evidence="5" id="KW-0479">Metal-binding</keyword>
<evidence type="ECO:0000256" key="7">
    <source>
        <dbReference type="ARBA" id="ARBA00022833"/>
    </source>
</evidence>
<name>A0A4Y7SLA2_COPMI</name>
<accession>A0A4Y7SLA2</accession>
<dbReference type="PANTHER" id="PTHR10615:SF219">
    <property type="entry name" value="HISTONE ACETYLTRANSFERASE KAT5"/>
    <property type="match status" value="1"/>
</dbReference>
<keyword evidence="9" id="KW-0805">Transcription regulation</keyword>